<accession>A0A0F4PQR5</accession>
<reference evidence="4" key="5">
    <citation type="submission" date="2019-09" db="EMBL/GenBank/DDBJ databases">
        <title>Co-occurence of chitin degradation, pigmentation and bioactivity in marine Pseudoalteromonas.</title>
        <authorList>
            <person name="Sonnenschein E.C."/>
            <person name="Bech P.K."/>
        </authorList>
    </citation>
    <scope>NUCLEOTIDE SEQUENCE</scope>
    <source>
        <strain evidence="4">S1607</strain>
    </source>
</reference>
<evidence type="ECO:0000313" key="7">
    <source>
        <dbReference type="Proteomes" id="UP000305423"/>
    </source>
</evidence>
<sequence>MRSLSLLFALALLAACSSTSPVSVNTVAGPPTNLTVEITDVTNTDGQMLVLLFDNSADYHSDKNVNDPDAHFFRKLIVTPQTPTTTVTFEGVPAGQYAIHVIHDEDGDGGMDRMIFPFTGMPSEPYALSNNIHDSFSKGDFEEALFTVKAPDTKIQLALSTHLSKMTGL</sequence>
<dbReference type="Proteomes" id="UP000305423">
    <property type="component" value="Unassembled WGS sequence"/>
</dbReference>
<dbReference type="EMBL" id="CP031762">
    <property type="protein sequence ID" value="AXR04236.1"/>
    <property type="molecule type" value="Genomic_DNA"/>
</dbReference>
<feature type="chain" id="PRO_5014023400" evidence="1">
    <location>
        <begin position="25"/>
        <end position="169"/>
    </location>
</feature>
<dbReference type="AlphaFoldDB" id="A0A0F4PQR5"/>
<reference evidence="2 5" key="1">
    <citation type="submission" date="2015-06" db="EMBL/GenBank/DDBJ databases">
        <authorList>
            <person name="Xie B.-B."/>
            <person name="Rong J.-C."/>
            <person name="Qin Q.-L."/>
            <person name="Zhang Y.-Z."/>
        </authorList>
    </citation>
    <scope>NUCLEOTIDE SEQUENCE [LARGE SCALE GENOMIC DNA]</scope>
    <source>
        <strain evidence="2 5">JCM 20779</strain>
    </source>
</reference>
<dbReference type="Proteomes" id="UP000258102">
    <property type="component" value="Chromosome 2"/>
</dbReference>
<reference evidence="3 6" key="3">
    <citation type="submission" date="2018-08" db="EMBL/GenBank/DDBJ databases">
        <title>Whole Genome Sequences of Two Pseudoalteromonas piscicida Strains, DE1-A and DE2-A, which Exhibit Strong Antibacterial Activity against Vibrio vulnificus.</title>
        <authorList>
            <person name="Richards G.P."/>
            <person name="Needleman D.S."/>
            <person name="Watson M.A."/>
            <person name="Polson S.W."/>
        </authorList>
    </citation>
    <scope>NUCLEOTIDE SEQUENCE [LARGE SCALE GENOMIC DNA]</scope>
    <source>
        <strain evidence="3 6">DE2-A</strain>
    </source>
</reference>
<keyword evidence="1" id="KW-0732">Signal</keyword>
<evidence type="ECO:0000313" key="2">
    <source>
        <dbReference type="EMBL" id="ATD09337.1"/>
    </source>
</evidence>
<organism evidence="3 6">
    <name type="scientific">Pseudoalteromonas piscicida</name>
    <dbReference type="NCBI Taxonomy" id="43662"/>
    <lineage>
        <taxon>Bacteria</taxon>
        <taxon>Pseudomonadati</taxon>
        <taxon>Pseudomonadota</taxon>
        <taxon>Gammaproteobacteria</taxon>
        <taxon>Alteromonadales</taxon>
        <taxon>Pseudoalteromonadaceae</taxon>
        <taxon>Pseudoalteromonas</taxon>
    </lineage>
</organism>
<evidence type="ECO:0000313" key="5">
    <source>
        <dbReference type="Proteomes" id="UP000016521"/>
    </source>
</evidence>
<dbReference type="OrthoDB" id="9788332at2"/>
<dbReference type="Pfam" id="PF09912">
    <property type="entry name" value="DUF2141"/>
    <property type="match status" value="1"/>
</dbReference>
<dbReference type="EMBL" id="PNEL01000033">
    <property type="protein sequence ID" value="TMN75820.1"/>
    <property type="molecule type" value="Genomic_DNA"/>
</dbReference>
<protein>
    <submittedName>
        <fullName evidence="3">DUF2141 domain-containing protein</fullName>
    </submittedName>
</protein>
<gene>
    <name evidence="4" type="ORF">CWB74_14430</name>
    <name evidence="3" type="ORF">D0511_20105</name>
    <name evidence="2" type="ORF">PPIS_b0117</name>
</gene>
<dbReference type="KEGG" id="ppis:B1L02_21180"/>
<dbReference type="EMBL" id="CP011925">
    <property type="protein sequence ID" value="ATD09337.1"/>
    <property type="molecule type" value="Genomic_DNA"/>
</dbReference>
<dbReference type="PROSITE" id="PS51257">
    <property type="entry name" value="PROKAR_LIPOPROTEIN"/>
    <property type="match status" value="1"/>
</dbReference>
<proteinExistence type="predicted"/>
<evidence type="ECO:0000256" key="1">
    <source>
        <dbReference type="SAM" id="SignalP"/>
    </source>
</evidence>
<evidence type="ECO:0000313" key="6">
    <source>
        <dbReference type="Proteomes" id="UP000258102"/>
    </source>
</evidence>
<feature type="signal peptide" evidence="1">
    <location>
        <begin position="1"/>
        <end position="24"/>
    </location>
</feature>
<name>A0A0F4PQR5_PSEO7</name>
<dbReference type="RefSeq" id="WP_010376030.1">
    <property type="nucleotide sequence ID" value="NZ_CP011925.1"/>
</dbReference>
<dbReference type="Proteomes" id="UP000016521">
    <property type="component" value="Chromosome II"/>
</dbReference>
<keyword evidence="5" id="KW-1185">Reference proteome</keyword>
<reference evidence="4 7" key="2">
    <citation type="submission" date="2017-12" db="EMBL/GenBank/DDBJ databases">
        <authorList>
            <person name="Paulsen S."/>
            <person name="Gram L.K."/>
        </authorList>
    </citation>
    <scope>NUCLEOTIDE SEQUENCE [LARGE SCALE GENOMIC DNA]</scope>
    <source>
        <strain evidence="4 7">S1607</strain>
    </source>
</reference>
<dbReference type="GeneID" id="98338344"/>
<evidence type="ECO:0000313" key="3">
    <source>
        <dbReference type="EMBL" id="AXR04236.1"/>
    </source>
</evidence>
<evidence type="ECO:0000313" key="4">
    <source>
        <dbReference type="EMBL" id="TMN75820.1"/>
    </source>
</evidence>
<reference evidence="7" key="4">
    <citation type="submission" date="2019-06" db="EMBL/GenBank/DDBJ databases">
        <title>Co-occurence of chitin degradation, pigmentation and bioactivity in marine Pseudoalteromonas.</title>
        <authorList>
            <person name="Sonnenschein E.C."/>
            <person name="Bech P.K."/>
        </authorList>
    </citation>
    <scope>NUCLEOTIDE SEQUENCE [LARGE SCALE GENOMIC DNA]</scope>
    <source>
        <strain evidence="7">S1607</strain>
    </source>
</reference>
<dbReference type="InterPro" id="IPR018673">
    <property type="entry name" value="DUF2141"/>
</dbReference>